<dbReference type="Gene3D" id="1.10.10.10">
    <property type="entry name" value="Winged helix-like DNA-binding domain superfamily/Winged helix DNA-binding domain"/>
    <property type="match status" value="1"/>
</dbReference>
<evidence type="ECO:0000256" key="1">
    <source>
        <dbReference type="ARBA" id="ARBA00023125"/>
    </source>
</evidence>
<dbReference type="InterPro" id="IPR050266">
    <property type="entry name" value="AB_hydrolase_sf"/>
</dbReference>
<name>A0ABY7YLZ2_9HYPH</name>
<keyword evidence="1 2" id="KW-0238">DNA-binding</keyword>
<dbReference type="InterPro" id="IPR000073">
    <property type="entry name" value="AB_hydrolase_1"/>
</dbReference>
<feature type="DNA-binding region" description="OmpR/PhoB-type" evidence="2">
    <location>
        <begin position="1"/>
        <end position="98"/>
    </location>
</feature>
<dbReference type="RefSeq" id="WP_282218374.1">
    <property type="nucleotide sequence ID" value="NZ_CP118246.1"/>
</dbReference>
<dbReference type="Gene3D" id="3.40.50.1820">
    <property type="entry name" value="alpha/beta hydrolase"/>
    <property type="match status" value="1"/>
</dbReference>
<dbReference type="PANTHER" id="PTHR43798">
    <property type="entry name" value="MONOACYLGLYCEROL LIPASE"/>
    <property type="match status" value="1"/>
</dbReference>
<protein>
    <submittedName>
        <fullName evidence="4">Alpha/beta fold hydrolase</fullName>
    </submittedName>
</protein>
<dbReference type="Pfam" id="PF00486">
    <property type="entry name" value="Trans_reg_C"/>
    <property type="match status" value="1"/>
</dbReference>
<reference evidence="4 5" key="1">
    <citation type="submission" date="2023-02" db="EMBL/GenBank/DDBJ databases">
        <title>Devosia algicola sp. nov., isolated from the phycosphere of marine algae.</title>
        <authorList>
            <person name="Kim J.M."/>
            <person name="Lee J.K."/>
            <person name="Choi B.J."/>
            <person name="Bayburt H."/>
            <person name="Jeon C.O."/>
        </authorList>
    </citation>
    <scope>NUCLEOTIDE SEQUENCE [LARGE SCALE GENOMIC DNA]</scope>
    <source>
        <strain evidence="4 5">G20-9</strain>
    </source>
</reference>
<dbReference type="Proteomes" id="UP001220530">
    <property type="component" value="Chromosome"/>
</dbReference>
<dbReference type="SUPFAM" id="SSF46894">
    <property type="entry name" value="C-terminal effector domain of the bipartite response regulators"/>
    <property type="match status" value="1"/>
</dbReference>
<dbReference type="SUPFAM" id="SSF53474">
    <property type="entry name" value="alpha/beta-Hydrolases"/>
    <property type="match status" value="1"/>
</dbReference>
<dbReference type="InterPro" id="IPR029058">
    <property type="entry name" value="AB_hydrolase_fold"/>
</dbReference>
<dbReference type="GO" id="GO:0016787">
    <property type="term" value="F:hydrolase activity"/>
    <property type="evidence" value="ECO:0007669"/>
    <property type="project" value="UniProtKB-KW"/>
</dbReference>
<dbReference type="InterPro" id="IPR016032">
    <property type="entry name" value="Sig_transdc_resp-reg_C-effctor"/>
</dbReference>
<gene>
    <name evidence="4" type="ORF">PSQ19_14895</name>
</gene>
<dbReference type="EMBL" id="CP118246">
    <property type="protein sequence ID" value="WDR01965.1"/>
    <property type="molecule type" value="Genomic_DNA"/>
</dbReference>
<dbReference type="PROSITE" id="PS51755">
    <property type="entry name" value="OMPR_PHOB"/>
    <property type="match status" value="1"/>
</dbReference>
<organism evidence="4 5">
    <name type="scientific">Devosia algicola</name>
    <dbReference type="NCBI Taxonomy" id="3026418"/>
    <lineage>
        <taxon>Bacteria</taxon>
        <taxon>Pseudomonadati</taxon>
        <taxon>Pseudomonadota</taxon>
        <taxon>Alphaproteobacteria</taxon>
        <taxon>Hyphomicrobiales</taxon>
        <taxon>Devosiaceae</taxon>
        <taxon>Devosia</taxon>
    </lineage>
</organism>
<evidence type="ECO:0000256" key="2">
    <source>
        <dbReference type="PROSITE-ProRule" id="PRU01091"/>
    </source>
</evidence>
<dbReference type="Pfam" id="PF00561">
    <property type="entry name" value="Abhydrolase_1"/>
    <property type="match status" value="1"/>
</dbReference>
<evidence type="ECO:0000313" key="5">
    <source>
        <dbReference type="Proteomes" id="UP001220530"/>
    </source>
</evidence>
<dbReference type="InterPro" id="IPR001867">
    <property type="entry name" value="OmpR/PhoB-type_DNA-bd"/>
</dbReference>
<proteinExistence type="predicted"/>
<dbReference type="SMART" id="SM00862">
    <property type="entry name" value="Trans_reg_C"/>
    <property type="match status" value="1"/>
</dbReference>
<dbReference type="PRINTS" id="PR00111">
    <property type="entry name" value="ABHYDROLASE"/>
</dbReference>
<accession>A0ABY7YLZ2</accession>
<keyword evidence="4" id="KW-0378">Hydrolase</keyword>
<evidence type="ECO:0000313" key="4">
    <source>
        <dbReference type="EMBL" id="WDR01965.1"/>
    </source>
</evidence>
<evidence type="ECO:0000259" key="3">
    <source>
        <dbReference type="PROSITE" id="PS51755"/>
    </source>
</evidence>
<keyword evidence="5" id="KW-1185">Reference proteome</keyword>
<sequence>MRYRFGSFELVEETRELLELGQPRTVEPQVFDLLCQLLQSRDRVVTQDELIATVWNRNIVSDAAISARISAARAAINDNGKSQQWIRTMPRRGFRFVGAVEQSDNTHPAAMVSNQPVSQQQRVAFCRSSDGARIAYATSGQGYPLVKAGHWLTHLEHDWRSPIWRPFLDAMNKKFRVLRYDQRGNGLSDWDIATFSLDAFVDDLEAVVDAAGLDRFALYGTSQGAPIALAYACRHPARVSHLVLHGGFEKGRLIRLAESERAQGEAILTLMRHGWGKPDSAFINAFAAMFIPDGNREQVESLVDLQRQTTSPENAVAIRSAVDRFDVSNTLDKVIAPTLVIHARHDAVQPLDEGRQLAARIAGAEFLMLESRNHVVLEQEKAWPILIDRLEKFILQHAPEPDLPF</sequence>
<dbReference type="InterPro" id="IPR036388">
    <property type="entry name" value="WH-like_DNA-bd_sf"/>
</dbReference>
<dbReference type="PANTHER" id="PTHR43798:SF33">
    <property type="entry name" value="HYDROLASE, PUTATIVE (AFU_ORTHOLOGUE AFUA_2G14860)-RELATED"/>
    <property type="match status" value="1"/>
</dbReference>
<feature type="domain" description="OmpR/PhoB-type" evidence="3">
    <location>
        <begin position="1"/>
        <end position="98"/>
    </location>
</feature>